<feature type="binding site" evidence="3">
    <location>
        <begin position="345"/>
        <end position="349"/>
    </location>
    <ligand>
        <name>ATP</name>
        <dbReference type="ChEBI" id="CHEBI:30616"/>
    </ligand>
</feature>
<dbReference type="Gene3D" id="1.10.10.2220">
    <property type="match status" value="1"/>
</dbReference>
<feature type="domain" description="AAA+ ATPase" evidence="4">
    <location>
        <begin position="334"/>
        <end position="480"/>
    </location>
</feature>
<keyword evidence="3" id="KW-0413">Isomerase</keyword>
<dbReference type="RefSeq" id="WP_117531776.1">
    <property type="nucleotide sequence ID" value="NZ_QUSM01000002.1"/>
</dbReference>
<dbReference type="EC" id="5.6.2.3" evidence="3"/>
<accession>A0A3E3E2H4</accession>
<dbReference type="SUPFAM" id="SSF52540">
    <property type="entry name" value="P-loop containing nucleoside triphosphate hydrolases"/>
    <property type="match status" value="2"/>
</dbReference>
<evidence type="ECO:0000313" key="5">
    <source>
        <dbReference type="EMBL" id="RGD75536.1"/>
    </source>
</evidence>
<dbReference type="GO" id="GO:0009338">
    <property type="term" value="C:exodeoxyribonuclease V complex"/>
    <property type="evidence" value="ECO:0007669"/>
    <property type="project" value="TreeGrafter"/>
</dbReference>
<dbReference type="HAMAP" id="MF_01488">
    <property type="entry name" value="RecD2"/>
    <property type="match status" value="1"/>
</dbReference>
<dbReference type="InterPro" id="IPR029493">
    <property type="entry name" value="RecD2-like_HHH"/>
</dbReference>
<keyword evidence="2 3" id="KW-0067">ATP-binding</keyword>
<dbReference type="EMBL" id="QUSM01000002">
    <property type="protein sequence ID" value="RGD75536.1"/>
    <property type="molecule type" value="Genomic_DNA"/>
</dbReference>
<keyword evidence="1 3" id="KW-0547">Nucleotide-binding</keyword>
<keyword evidence="3 5" id="KW-0347">Helicase</keyword>
<dbReference type="GO" id="GO:0017116">
    <property type="term" value="F:single-stranded DNA helicase activity"/>
    <property type="evidence" value="ECO:0007669"/>
    <property type="project" value="TreeGrafter"/>
</dbReference>
<dbReference type="GO" id="GO:0016887">
    <property type="term" value="F:ATP hydrolysis activity"/>
    <property type="evidence" value="ECO:0007669"/>
    <property type="project" value="RHEA"/>
</dbReference>
<comment type="function">
    <text evidence="3">DNA-dependent ATPase and ATP-dependent 5'-3' DNA helicase. Has no activity on blunt DNA or DNA with 3'-overhangs, requires at least 10 bases of 5'-ssDNA for helicase activity.</text>
</comment>
<dbReference type="SUPFAM" id="SSF47781">
    <property type="entry name" value="RuvA domain 2-like"/>
    <property type="match status" value="1"/>
</dbReference>
<dbReference type="AlphaFoldDB" id="A0A3E3E2H4"/>
<evidence type="ECO:0000256" key="1">
    <source>
        <dbReference type="ARBA" id="ARBA00022741"/>
    </source>
</evidence>
<dbReference type="Pfam" id="PF14520">
    <property type="entry name" value="HHH_5"/>
    <property type="match status" value="1"/>
</dbReference>
<protein>
    <recommendedName>
        <fullName evidence="3">ATP-dependent RecD2 DNA helicase</fullName>
        <ecNumber evidence="3">5.6.2.3</ecNumber>
    </recommendedName>
    <alternativeName>
        <fullName evidence="3">DNA 5'-3' helicase subunit RecD2</fullName>
    </alternativeName>
</protein>
<dbReference type="GO" id="GO:0005524">
    <property type="term" value="F:ATP binding"/>
    <property type="evidence" value="ECO:0007669"/>
    <property type="project" value="UniProtKB-UniRule"/>
</dbReference>
<dbReference type="Gene3D" id="2.30.30.940">
    <property type="match status" value="1"/>
</dbReference>
<dbReference type="SMART" id="SM00382">
    <property type="entry name" value="AAA"/>
    <property type="match status" value="1"/>
</dbReference>
<dbReference type="Pfam" id="PF13538">
    <property type="entry name" value="UvrD_C_2"/>
    <property type="match status" value="1"/>
</dbReference>
<dbReference type="Pfam" id="PF14490">
    <property type="entry name" value="HHH_RecD2"/>
    <property type="match status" value="1"/>
</dbReference>
<dbReference type="InterPro" id="IPR027417">
    <property type="entry name" value="P-loop_NTPase"/>
</dbReference>
<comment type="catalytic activity">
    <reaction evidence="3">
        <text>ATP + H2O = ADP + phosphate + H(+)</text>
        <dbReference type="Rhea" id="RHEA:13065"/>
        <dbReference type="ChEBI" id="CHEBI:15377"/>
        <dbReference type="ChEBI" id="CHEBI:15378"/>
        <dbReference type="ChEBI" id="CHEBI:30616"/>
        <dbReference type="ChEBI" id="CHEBI:43474"/>
        <dbReference type="ChEBI" id="CHEBI:456216"/>
        <dbReference type="EC" id="5.6.2.3"/>
    </reaction>
</comment>
<dbReference type="InterPro" id="IPR006345">
    <property type="entry name" value="RecD2"/>
</dbReference>
<dbReference type="Pfam" id="PF23139">
    <property type="entry name" value="OB_YrrC"/>
    <property type="match status" value="1"/>
</dbReference>
<dbReference type="InterPro" id="IPR010994">
    <property type="entry name" value="RuvA_2-like"/>
</dbReference>
<evidence type="ECO:0000256" key="3">
    <source>
        <dbReference type="HAMAP-Rule" id="MF_01488"/>
    </source>
</evidence>
<dbReference type="Gene3D" id="3.40.50.300">
    <property type="entry name" value="P-loop containing nucleotide triphosphate hydrolases"/>
    <property type="match status" value="2"/>
</dbReference>
<dbReference type="CDD" id="cd17933">
    <property type="entry name" value="DEXSc_RecD-like"/>
    <property type="match status" value="1"/>
</dbReference>
<sequence length="737" mass="83748">MVETIKGTIDRIIYHNSDNLYTIADVDVNDILITIVGYFENLKPGIEIEADGEYINHIKYGEQFKVEKLEIVIPTDTDSIYNYLKSGMVGGIGPKKAKEIVDHFGDKTLEILEKDPMRLSEVKGIGKKTALLVGLEYKNQGNMRDIVLKLSKYNIKPNYAKKLYDEYKGDTLNIIQTNPYALIDDVYGIGFKRADQIAMSVGIEMESPYRIISGIKYTLNSCYRDGNTYILKDELEEKVAKILGVNNDIISHNLANLFLDDSVILEVTEDEERCFLKELYECEIESAKNLMGLISYNEKDSEEINFDKLIKKYEEINEINLDKTQKEAVISAIKSKVSIITGGPGTGKTTIINAIIYILGSIGKKYTLTAPTGRAAKRMSESTKSEAKTIHRLLEYEYTLEDDHFLSFGKNEDNTIDSEYIIIDEMSMVDISLFDAFLKAVKNKTSLLFVGDIDQLPSVGAGNVLSDLISSEIFPVTKLDTIYRQDKESLIITNAHRINKGKMPILKKEADDFYFINTITQEKIKRNILNIVYNYKNTPLKKYDLLKDFQIISPLKKGLAGVSELNKSVQDILNPAHNTKNEIQHGSTTFRENDKVMQIKNNYQIKWTDINTLKKGEGVFNGDMGIIKKIDKEKQTLEIIFDDEKRVIYPKEQMEELNLSYAITVHKSQGSEFKAIIIPIFSGYSGFLNRNLLYTAVTRAKEMVILIGEVNGLKSMIKSVQKNKRKTTLAERLHDFL</sequence>
<dbReference type="Gene3D" id="1.10.150.20">
    <property type="entry name" value="5' to 3' exonuclease, C-terminal subdomain"/>
    <property type="match status" value="1"/>
</dbReference>
<dbReference type="GO" id="GO:0003677">
    <property type="term" value="F:DNA binding"/>
    <property type="evidence" value="ECO:0007669"/>
    <property type="project" value="UniProtKB-UniRule"/>
</dbReference>
<dbReference type="PANTHER" id="PTHR43788">
    <property type="entry name" value="DNA2/NAM7 HELICASE FAMILY MEMBER"/>
    <property type="match status" value="1"/>
</dbReference>
<organism evidence="5 6">
    <name type="scientific">Anaerofustis stercorihominis</name>
    <dbReference type="NCBI Taxonomy" id="214853"/>
    <lineage>
        <taxon>Bacteria</taxon>
        <taxon>Bacillati</taxon>
        <taxon>Bacillota</taxon>
        <taxon>Clostridia</taxon>
        <taxon>Eubacteriales</taxon>
        <taxon>Eubacteriaceae</taxon>
        <taxon>Anaerofustis</taxon>
    </lineage>
</organism>
<evidence type="ECO:0000313" key="6">
    <source>
        <dbReference type="Proteomes" id="UP000261212"/>
    </source>
</evidence>
<dbReference type="InterPro" id="IPR027785">
    <property type="entry name" value="UvrD-like_helicase_C"/>
</dbReference>
<comment type="caution">
    <text evidence="5">The sequence shown here is derived from an EMBL/GenBank/DDBJ whole genome shotgun (WGS) entry which is preliminary data.</text>
</comment>
<dbReference type="InterPro" id="IPR041451">
    <property type="entry name" value="RecD2_SH13"/>
</dbReference>
<dbReference type="Proteomes" id="UP000261212">
    <property type="component" value="Unassembled WGS sequence"/>
</dbReference>
<dbReference type="CDD" id="cd18809">
    <property type="entry name" value="SF1_C_RecD"/>
    <property type="match status" value="1"/>
</dbReference>
<dbReference type="Pfam" id="PF13245">
    <property type="entry name" value="AAA_19"/>
    <property type="match status" value="1"/>
</dbReference>
<dbReference type="Pfam" id="PF18335">
    <property type="entry name" value="SH3_13"/>
    <property type="match status" value="1"/>
</dbReference>
<dbReference type="InterPro" id="IPR003593">
    <property type="entry name" value="AAA+_ATPase"/>
</dbReference>
<dbReference type="NCBIfam" id="TIGR01448">
    <property type="entry name" value="recD_rel"/>
    <property type="match status" value="1"/>
</dbReference>
<evidence type="ECO:0000259" key="4">
    <source>
        <dbReference type="SMART" id="SM00382"/>
    </source>
</evidence>
<dbReference type="InterPro" id="IPR050534">
    <property type="entry name" value="Coronavir_polyprotein_1ab"/>
</dbReference>
<dbReference type="GO" id="GO:0043139">
    <property type="term" value="F:5'-3' DNA helicase activity"/>
    <property type="evidence" value="ECO:0007669"/>
    <property type="project" value="UniProtKB-UniRule"/>
</dbReference>
<gene>
    <name evidence="3" type="primary">recD2</name>
    <name evidence="5" type="ORF">DW687_04205</name>
</gene>
<comment type="similarity">
    <text evidence="3">Belongs to the RecD family. RecD2 subfamily.</text>
</comment>
<name>A0A3E3E2H4_9FIRM</name>
<dbReference type="GO" id="GO:0006310">
    <property type="term" value="P:DNA recombination"/>
    <property type="evidence" value="ECO:0007669"/>
    <property type="project" value="InterPro"/>
</dbReference>
<dbReference type="PANTHER" id="PTHR43788:SF6">
    <property type="entry name" value="DNA HELICASE B"/>
    <property type="match status" value="1"/>
</dbReference>
<proteinExistence type="inferred from homology"/>
<reference evidence="5 6" key="1">
    <citation type="submission" date="2018-08" db="EMBL/GenBank/DDBJ databases">
        <title>A genome reference for cultivated species of the human gut microbiota.</title>
        <authorList>
            <person name="Zou Y."/>
            <person name="Xue W."/>
            <person name="Luo G."/>
        </authorList>
    </citation>
    <scope>NUCLEOTIDE SEQUENCE [LARGE SCALE GENOMIC DNA]</scope>
    <source>
        <strain evidence="5 6">AM25-6</strain>
    </source>
</reference>
<evidence type="ECO:0000256" key="2">
    <source>
        <dbReference type="ARBA" id="ARBA00022840"/>
    </source>
</evidence>
<keyword evidence="3" id="KW-0238">DNA-binding</keyword>
<dbReference type="InterPro" id="IPR055446">
    <property type="entry name" value="RecD2_N_OB"/>
</dbReference>
<keyword evidence="3" id="KW-0378">Hydrolase</keyword>